<sequence length="252" mass="29453">MNPSMEDRVKAALQRALAEWEDISRISREWRSRSLEELLPDLSRDEQLRMQNRIRERDRILRRRNKEFAPSSPSSSSSNSNSSSAYEIRRDSDMMHFVLVALNHYNARHPGGEFDPVKPLMQSCVGFRGHIWFHINFWACSRTNSKMIKRFFAEIHHMSHSTFSDKCQDPQKPLALIPVVEICTIIEEPLCQYKSSCGFCPADFEILHPKGCRKFVCGNDKDRIGQRLEKHWPQGYHHPFDLVGPSRKGKRR</sequence>
<evidence type="ECO:0000313" key="3">
    <source>
        <dbReference type="EMBL" id="TVU12875.1"/>
    </source>
</evidence>
<reference evidence="3 4" key="1">
    <citation type="journal article" date="2019" name="Sci. Rep.">
        <title>A high-quality genome of Eragrostis curvula grass provides insights into Poaceae evolution and supports new strategies to enhance forage quality.</title>
        <authorList>
            <person name="Carballo J."/>
            <person name="Santos B.A.C.M."/>
            <person name="Zappacosta D."/>
            <person name="Garbus I."/>
            <person name="Selva J.P."/>
            <person name="Gallo C.A."/>
            <person name="Diaz A."/>
            <person name="Albertini E."/>
            <person name="Caccamo M."/>
            <person name="Echenique V."/>
        </authorList>
    </citation>
    <scope>NUCLEOTIDE SEQUENCE [LARGE SCALE GENOMIC DNA]</scope>
    <source>
        <strain evidence="4">cv. Victoria</strain>
        <tissue evidence="3">Leaf</tissue>
    </source>
</reference>
<dbReference type="InterPro" id="IPR022059">
    <property type="entry name" value="DUF3615"/>
</dbReference>
<evidence type="ECO:0000259" key="2">
    <source>
        <dbReference type="Pfam" id="PF12274"/>
    </source>
</evidence>
<dbReference type="PANTHER" id="PTHR34710">
    <property type="entry name" value="OS03G0834100 PROTEIN"/>
    <property type="match status" value="1"/>
</dbReference>
<proteinExistence type="predicted"/>
<name>A0A5J9TNL7_9POAL</name>
<feature type="compositionally biased region" description="Low complexity" evidence="1">
    <location>
        <begin position="70"/>
        <end position="84"/>
    </location>
</feature>
<evidence type="ECO:0000256" key="1">
    <source>
        <dbReference type="SAM" id="MobiDB-lite"/>
    </source>
</evidence>
<protein>
    <recommendedName>
        <fullName evidence="2">DUF3615 domain-containing protein</fullName>
    </recommendedName>
</protein>
<gene>
    <name evidence="3" type="ORF">EJB05_46541</name>
</gene>
<feature type="region of interest" description="Disordered" evidence="1">
    <location>
        <begin position="61"/>
        <end position="85"/>
    </location>
</feature>
<dbReference type="AlphaFoldDB" id="A0A5J9TNL7"/>
<evidence type="ECO:0000313" key="4">
    <source>
        <dbReference type="Proteomes" id="UP000324897"/>
    </source>
</evidence>
<comment type="caution">
    <text evidence="3">The sequence shown here is derived from an EMBL/GenBank/DDBJ whole genome shotgun (WGS) entry which is preliminary data.</text>
</comment>
<dbReference type="OrthoDB" id="693786at2759"/>
<dbReference type="PANTHER" id="PTHR34710:SF10">
    <property type="entry name" value="EXPRESSED PROTEIN"/>
    <property type="match status" value="1"/>
</dbReference>
<dbReference type="Gramene" id="TVU12875">
    <property type="protein sequence ID" value="TVU12875"/>
    <property type="gene ID" value="EJB05_46541"/>
</dbReference>
<dbReference type="Pfam" id="PF12274">
    <property type="entry name" value="DUF3615"/>
    <property type="match status" value="1"/>
</dbReference>
<feature type="domain" description="DUF3615" evidence="2">
    <location>
        <begin position="100"/>
        <end position="209"/>
    </location>
</feature>
<feature type="non-terminal residue" evidence="3">
    <location>
        <position position="1"/>
    </location>
</feature>
<accession>A0A5J9TNL7</accession>
<keyword evidence="4" id="KW-1185">Reference proteome</keyword>
<dbReference type="EMBL" id="RWGY01000039">
    <property type="protein sequence ID" value="TVU12875.1"/>
    <property type="molecule type" value="Genomic_DNA"/>
</dbReference>
<dbReference type="Proteomes" id="UP000324897">
    <property type="component" value="Chromosome 3"/>
</dbReference>
<organism evidence="3 4">
    <name type="scientific">Eragrostis curvula</name>
    <name type="common">weeping love grass</name>
    <dbReference type="NCBI Taxonomy" id="38414"/>
    <lineage>
        <taxon>Eukaryota</taxon>
        <taxon>Viridiplantae</taxon>
        <taxon>Streptophyta</taxon>
        <taxon>Embryophyta</taxon>
        <taxon>Tracheophyta</taxon>
        <taxon>Spermatophyta</taxon>
        <taxon>Magnoliopsida</taxon>
        <taxon>Liliopsida</taxon>
        <taxon>Poales</taxon>
        <taxon>Poaceae</taxon>
        <taxon>PACMAD clade</taxon>
        <taxon>Chloridoideae</taxon>
        <taxon>Eragrostideae</taxon>
        <taxon>Eragrostidinae</taxon>
        <taxon>Eragrostis</taxon>
    </lineage>
</organism>